<dbReference type="WBParaSite" id="ACAC_0000129001-mRNA-1">
    <property type="protein sequence ID" value="ACAC_0000129001-mRNA-1"/>
    <property type="gene ID" value="ACAC_0000129001"/>
</dbReference>
<evidence type="ECO:0000313" key="2">
    <source>
        <dbReference type="WBParaSite" id="ACAC_0000129001-mRNA-1"/>
    </source>
</evidence>
<dbReference type="AlphaFoldDB" id="A0A0K0CVE4"/>
<keyword evidence="1" id="KW-1185">Reference proteome</keyword>
<accession>A0A0K0CVE4</accession>
<protein>
    <submittedName>
        <fullName evidence="2">Uncharacterized protein</fullName>
    </submittedName>
</protein>
<name>A0A0K0CVE4_ANGCA</name>
<proteinExistence type="predicted"/>
<reference evidence="2" key="2">
    <citation type="submission" date="2017-02" db="UniProtKB">
        <authorList>
            <consortium name="WormBaseParasite"/>
        </authorList>
    </citation>
    <scope>IDENTIFICATION</scope>
</reference>
<reference evidence="1" key="1">
    <citation type="submission" date="2012-09" db="EMBL/GenBank/DDBJ databases">
        <authorList>
            <person name="Martin A.A."/>
        </authorList>
    </citation>
    <scope>NUCLEOTIDE SEQUENCE</scope>
</reference>
<organism evidence="1 2">
    <name type="scientific">Angiostrongylus cantonensis</name>
    <name type="common">Rat lungworm</name>
    <dbReference type="NCBI Taxonomy" id="6313"/>
    <lineage>
        <taxon>Eukaryota</taxon>
        <taxon>Metazoa</taxon>
        <taxon>Ecdysozoa</taxon>
        <taxon>Nematoda</taxon>
        <taxon>Chromadorea</taxon>
        <taxon>Rhabditida</taxon>
        <taxon>Rhabditina</taxon>
        <taxon>Rhabditomorpha</taxon>
        <taxon>Strongyloidea</taxon>
        <taxon>Metastrongylidae</taxon>
        <taxon>Angiostrongylus</taxon>
    </lineage>
</organism>
<evidence type="ECO:0000313" key="1">
    <source>
        <dbReference type="Proteomes" id="UP000035642"/>
    </source>
</evidence>
<sequence length="217" mass="24545">MQHQNLEHDVEFECKIAVLEKVVAYLPLYSELSFCNRRHQQSGAIHVVVARRRRAKQCGEPLPPIPKLALKPTTFTWLDFCNRRHEQSGAIHVVVARRRRAKQCGEPLPPIPKLALKPTTFTWLDFCNRRHQQSGAIHVVVARRRRAKQCGEPLPPIPKLALKPTTFTRLEFVTSETETAHSAPLESESEPGLLFLGGTICSTSSRVKRLRSSSSTE</sequence>
<dbReference type="Proteomes" id="UP000035642">
    <property type="component" value="Unassembled WGS sequence"/>
</dbReference>